<dbReference type="EMBL" id="MU151314">
    <property type="protein sequence ID" value="KAF9445245.1"/>
    <property type="molecule type" value="Genomic_DNA"/>
</dbReference>
<proteinExistence type="predicted"/>
<evidence type="ECO:0000313" key="2">
    <source>
        <dbReference type="Proteomes" id="UP000807342"/>
    </source>
</evidence>
<reference evidence="1" key="1">
    <citation type="submission" date="2020-11" db="EMBL/GenBank/DDBJ databases">
        <authorList>
            <consortium name="DOE Joint Genome Institute"/>
            <person name="Ahrendt S."/>
            <person name="Riley R."/>
            <person name="Andreopoulos W."/>
            <person name="Labutti K."/>
            <person name="Pangilinan J."/>
            <person name="Ruiz-Duenas F.J."/>
            <person name="Barrasa J.M."/>
            <person name="Sanchez-Garcia M."/>
            <person name="Camarero S."/>
            <person name="Miyauchi S."/>
            <person name="Serrano A."/>
            <person name="Linde D."/>
            <person name="Babiker R."/>
            <person name="Drula E."/>
            <person name="Ayuso-Fernandez I."/>
            <person name="Pacheco R."/>
            <person name="Padilla G."/>
            <person name="Ferreira P."/>
            <person name="Barriuso J."/>
            <person name="Kellner H."/>
            <person name="Castanera R."/>
            <person name="Alfaro M."/>
            <person name="Ramirez L."/>
            <person name="Pisabarro A.G."/>
            <person name="Kuo A."/>
            <person name="Tritt A."/>
            <person name="Lipzen A."/>
            <person name="He G."/>
            <person name="Yan M."/>
            <person name="Ng V."/>
            <person name="Cullen D."/>
            <person name="Martin F."/>
            <person name="Rosso M.-N."/>
            <person name="Henrissat B."/>
            <person name="Hibbett D."/>
            <person name="Martinez A.T."/>
            <person name="Grigoriev I.V."/>
        </authorList>
    </citation>
    <scope>NUCLEOTIDE SEQUENCE</scope>
    <source>
        <strain evidence="1">MF-IS2</strain>
    </source>
</reference>
<dbReference type="AlphaFoldDB" id="A0A9P5X706"/>
<keyword evidence="2" id="KW-1185">Reference proteome</keyword>
<sequence>MSMFFAYAHSLDDRYQDLTLISWEMSLLTGWQATEFFYPIIIAYYAIRAQSWGSTEGARETCRSMVAVQRSRYPTSNYPIGLNGVLSQRLTSLTIEICSGNTRRQWKLIATVMSTTSLRLLHFWSYMEVRLALTLDDRRWRKRFGTNLIVDIQMKTASDQPQQIWQESPQPPSPAEGRLVHIRKVKLNDLRENSVSPKALQVGTKFNGPCQLHYVGEERLLLEIFMKQLSEALHPSTGIEWVMSINEVLRLSKGGGLAGEHTIKSLSILPVSLHTPYL</sequence>
<protein>
    <submittedName>
        <fullName evidence="1">Uncharacterized protein</fullName>
    </submittedName>
</protein>
<dbReference type="Proteomes" id="UP000807342">
    <property type="component" value="Unassembled WGS sequence"/>
</dbReference>
<gene>
    <name evidence="1" type="ORF">P691DRAFT_785493</name>
</gene>
<comment type="caution">
    <text evidence="1">The sequence shown here is derived from an EMBL/GenBank/DDBJ whole genome shotgun (WGS) entry which is preliminary data.</text>
</comment>
<name>A0A9P5X706_9AGAR</name>
<organism evidence="1 2">
    <name type="scientific">Macrolepiota fuliginosa MF-IS2</name>
    <dbReference type="NCBI Taxonomy" id="1400762"/>
    <lineage>
        <taxon>Eukaryota</taxon>
        <taxon>Fungi</taxon>
        <taxon>Dikarya</taxon>
        <taxon>Basidiomycota</taxon>
        <taxon>Agaricomycotina</taxon>
        <taxon>Agaricomycetes</taxon>
        <taxon>Agaricomycetidae</taxon>
        <taxon>Agaricales</taxon>
        <taxon>Agaricineae</taxon>
        <taxon>Agaricaceae</taxon>
        <taxon>Macrolepiota</taxon>
    </lineage>
</organism>
<accession>A0A9P5X706</accession>
<evidence type="ECO:0000313" key="1">
    <source>
        <dbReference type="EMBL" id="KAF9445245.1"/>
    </source>
</evidence>